<evidence type="ECO:0000313" key="2">
    <source>
        <dbReference type="Proteomes" id="UP001152795"/>
    </source>
</evidence>
<reference evidence="1" key="1">
    <citation type="submission" date="2020-04" db="EMBL/GenBank/DDBJ databases">
        <authorList>
            <person name="Alioto T."/>
            <person name="Alioto T."/>
            <person name="Gomez Garrido J."/>
        </authorList>
    </citation>
    <scope>NUCLEOTIDE SEQUENCE</scope>
    <source>
        <strain evidence="1">A484AB</strain>
    </source>
</reference>
<sequence length="85" mass="9161">LRSTQPTKDDSETAILVMQEQIEALKLKQQEEMDNMLSKLASAKAQIHGSQSVKATADNDSNECEGPKVEVAATTVKCTTVAARV</sequence>
<proteinExistence type="predicted"/>
<keyword evidence="2" id="KW-1185">Reference proteome</keyword>
<evidence type="ECO:0000313" key="1">
    <source>
        <dbReference type="EMBL" id="CAB4008688.1"/>
    </source>
</evidence>
<accession>A0A6S7J744</accession>
<comment type="caution">
    <text evidence="1">The sequence shown here is derived from an EMBL/GenBank/DDBJ whole genome shotgun (WGS) entry which is preliminary data.</text>
</comment>
<name>A0A6S7J744_PARCT</name>
<organism evidence="1 2">
    <name type="scientific">Paramuricea clavata</name>
    <name type="common">Red gorgonian</name>
    <name type="synonym">Violescent sea-whip</name>
    <dbReference type="NCBI Taxonomy" id="317549"/>
    <lineage>
        <taxon>Eukaryota</taxon>
        <taxon>Metazoa</taxon>
        <taxon>Cnidaria</taxon>
        <taxon>Anthozoa</taxon>
        <taxon>Octocorallia</taxon>
        <taxon>Malacalcyonacea</taxon>
        <taxon>Plexauridae</taxon>
        <taxon>Paramuricea</taxon>
    </lineage>
</organism>
<gene>
    <name evidence="1" type="ORF">PACLA_8A014028</name>
</gene>
<dbReference type="Proteomes" id="UP001152795">
    <property type="component" value="Unassembled WGS sequence"/>
</dbReference>
<protein>
    <submittedName>
        <fullName evidence="1">Uncharacterized protein</fullName>
    </submittedName>
</protein>
<feature type="non-terminal residue" evidence="1">
    <location>
        <position position="1"/>
    </location>
</feature>
<dbReference type="EMBL" id="CACRXK020006198">
    <property type="protein sequence ID" value="CAB4008688.1"/>
    <property type="molecule type" value="Genomic_DNA"/>
</dbReference>
<dbReference type="AlphaFoldDB" id="A0A6S7J744"/>